<sequence>MRAPPIGKAAKEERHGRDISLGAECVAAGVIATKREQWRMGKQRHPRAVVDLADGIETLPVRG</sequence>
<dbReference type="AlphaFoldDB" id="A0A512BP70"/>
<reference evidence="1 2" key="1">
    <citation type="submission" date="2019-07" db="EMBL/GenBank/DDBJ databases">
        <title>Whole genome shotgun sequence of Microvirga aerophila NBRC 106136.</title>
        <authorList>
            <person name="Hosoyama A."/>
            <person name="Uohara A."/>
            <person name="Ohji S."/>
            <person name="Ichikawa N."/>
        </authorList>
    </citation>
    <scope>NUCLEOTIDE SEQUENCE [LARGE SCALE GENOMIC DNA]</scope>
    <source>
        <strain evidence="1 2">NBRC 106136</strain>
    </source>
</reference>
<gene>
    <name evidence="1" type="ORF">MAE02_14470</name>
</gene>
<accession>A0A512BP70</accession>
<proteinExistence type="predicted"/>
<protein>
    <submittedName>
        <fullName evidence="1">Uncharacterized protein</fullName>
    </submittedName>
</protein>
<name>A0A512BP70_9HYPH</name>
<evidence type="ECO:0000313" key="2">
    <source>
        <dbReference type="Proteomes" id="UP000321085"/>
    </source>
</evidence>
<keyword evidence="2" id="KW-1185">Reference proteome</keyword>
<comment type="caution">
    <text evidence="1">The sequence shown here is derived from an EMBL/GenBank/DDBJ whole genome shotgun (WGS) entry which is preliminary data.</text>
</comment>
<organism evidence="1 2">
    <name type="scientific">Microvirga aerophila</name>
    <dbReference type="NCBI Taxonomy" id="670291"/>
    <lineage>
        <taxon>Bacteria</taxon>
        <taxon>Pseudomonadati</taxon>
        <taxon>Pseudomonadota</taxon>
        <taxon>Alphaproteobacteria</taxon>
        <taxon>Hyphomicrobiales</taxon>
        <taxon>Methylobacteriaceae</taxon>
        <taxon>Microvirga</taxon>
    </lineage>
</organism>
<dbReference type="EMBL" id="BJYU01000016">
    <property type="protein sequence ID" value="GEO13751.1"/>
    <property type="molecule type" value="Genomic_DNA"/>
</dbReference>
<evidence type="ECO:0000313" key="1">
    <source>
        <dbReference type="EMBL" id="GEO13751.1"/>
    </source>
</evidence>
<dbReference type="Proteomes" id="UP000321085">
    <property type="component" value="Unassembled WGS sequence"/>
</dbReference>